<organism evidence="1 2">
    <name type="scientific">Armillaria gallica</name>
    <name type="common">Bulbous honey fungus</name>
    <name type="synonym">Armillaria bulbosa</name>
    <dbReference type="NCBI Taxonomy" id="47427"/>
    <lineage>
        <taxon>Eukaryota</taxon>
        <taxon>Fungi</taxon>
        <taxon>Dikarya</taxon>
        <taxon>Basidiomycota</taxon>
        <taxon>Agaricomycotina</taxon>
        <taxon>Agaricomycetes</taxon>
        <taxon>Agaricomycetidae</taxon>
        <taxon>Agaricales</taxon>
        <taxon>Marasmiineae</taxon>
        <taxon>Physalacriaceae</taxon>
        <taxon>Armillaria</taxon>
    </lineage>
</organism>
<accession>A0A2H3CP27</accession>
<evidence type="ECO:0000313" key="1">
    <source>
        <dbReference type="EMBL" id="PBK83620.1"/>
    </source>
</evidence>
<dbReference type="Proteomes" id="UP000217790">
    <property type="component" value="Unassembled WGS sequence"/>
</dbReference>
<protein>
    <submittedName>
        <fullName evidence="1">Uncharacterized protein</fullName>
    </submittedName>
</protein>
<sequence length="182" mass="20333">MSLTSYKAPDTLTTSIQLESFSVHLTATPYEALLTSFSIAEQVFREVTALLNGQPGDLGLYDLVESILDAFMVDTVSSDDFVFLANESSGEEEVFQTVKLVSIDGDEWFQKASSAASHIAKFMKQHIQETVRIPHAIHYRAIKDFLFVNQLLTPAHRTAREDIIKLPPSGHWCILPLSAIYQ</sequence>
<gene>
    <name evidence="1" type="ORF">ARMGADRAFT_1037787</name>
</gene>
<evidence type="ECO:0000313" key="2">
    <source>
        <dbReference type="Proteomes" id="UP000217790"/>
    </source>
</evidence>
<reference evidence="2" key="1">
    <citation type="journal article" date="2017" name="Nat. Ecol. Evol.">
        <title>Genome expansion and lineage-specific genetic innovations in the forest pathogenic fungi Armillaria.</title>
        <authorList>
            <person name="Sipos G."/>
            <person name="Prasanna A.N."/>
            <person name="Walter M.C."/>
            <person name="O'Connor E."/>
            <person name="Balint B."/>
            <person name="Krizsan K."/>
            <person name="Kiss B."/>
            <person name="Hess J."/>
            <person name="Varga T."/>
            <person name="Slot J."/>
            <person name="Riley R."/>
            <person name="Boka B."/>
            <person name="Rigling D."/>
            <person name="Barry K."/>
            <person name="Lee J."/>
            <person name="Mihaltcheva S."/>
            <person name="LaButti K."/>
            <person name="Lipzen A."/>
            <person name="Waldron R."/>
            <person name="Moloney N.M."/>
            <person name="Sperisen C."/>
            <person name="Kredics L."/>
            <person name="Vagvoelgyi C."/>
            <person name="Patrignani A."/>
            <person name="Fitzpatrick D."/>
            <person name="Nagy I."/>
            <person name="Doyle S."/>
            <person name="Anderson J.B."/>
            <person name="Grigoriev I.V."/>
            <person name="Gueldener U."/>
            <person name="Muensterkoetter M."/>
            <person name="Nagy L.G."/>
        </authorList>
    </citation>
    <scope>NUCLEOTIDE SEQUENCE [LARGE SCALE GENOMIC DNA]</scope>
    <source>
        <strain evidence="2">Ar21-2</strain>
    </source>
</reference>
<dbReference type="InParanoid" id="A0A2H3CP27"/>
<dbReference type="AlphaFoldDB" id="A0A2H3CP27"/>
<proteinExistence type="predicted"/>
<dbReference type="EMBL" id="KZ293705">
    <property type="protein sequence ID" value="PBK83620.1"/>
    <property type="molecule type" value="Genomic_DNA"/>
</dbReference>
<name>A0A2H3CP27_ARMGA</name>
<dbReference type="OMA" id="SSWANCR"/>
<dbReference type="OrthoDB" id="3269456at2759"/>
<keyword evidence="2" id="KW-1185">Reference proteome</keyword>